<dbReference type="AlphaFoldDB" id="A0A8J3J9K4"/>
<dbReference type="EMBL" id="BONF01000011">
    <property type="protein sequence ID" value="GIF80852.1"/>
    <property type="molecule type" value="Genomic_DNA"/>
</dbReference>
<feature type="transmembrane region" description="Helical" evidence="2">
    <location>
        <begin position="77"/>
        <end position="97"/>
    </location>
</feature>
<feature type="compositionally biased region" description="Polar residues" evidence="1">
    <location>
        <begin position="200"/>
        <end position="209"/>
    </location>
</feature>
<keyword evidence="2" id="KW-0472">Membrane</keyword>
<proteinExistence type="predicted"/>
<evidence type="ECO:0000256" key="2">
    <source>
        <dbReference type="SAM" id="Phobius"/>
    </source>
</evidence>
<keyword evidence="2" id="KW-0812">Transmembrane</keyword>
<name>A0A8J3J9K4_9ACTN</name>
<keyword evidence="4" id="KW-1185">Reference proteome</keyword>
<dbReference type="Proteomes" id="UP000601223">
    <property type="component" value="Unassembled WGS sequence"/>
</dbReference>
<evidence type="ECO:0000313" key="3">
    <source>
        <dbReference type="EMBL" id="GIF80852.1"/>
    </source>
</evidence>
<accession>A0A8J3J9K4</accession>
<evidence type="ECO:0000256" key="1">
    <source>
        <dbReference type="SAM" id="MobiDB-lite"/>
    </source>
</evidence>
<gene>
    <name evidence="3" type="ORF">Cba03nite_22010</name>
</gene>
<feature type="region of interest" description="Disordered" evidence="1">
    <location>
        <begin position="102"/>
        <end position="152"/>
    </location>
</feature>
<reference evidence="3 4" key="1">
    <citation type="submission" date="2021-01" db="EMBL/GenBank/DDBJ databases">
        <title>Whole genome shotgun sequence of Catellatospora bangladeshensis NBRC 107357.</title>
        <authorList>
            <person name="Komaki H."/>
            <person name="Tamura T."/>
        </authorList>
    </citation>
    <scope>NUCLEOTIDE SEQUENCE [LARGE SCALE GENOMIC DNA]</scope>
    <source>
        <strain evidence="3 4">NBRC 107357</strain>
    </source>
</reference>
<organism evidence="3 4">
    <name type="scientific">Catellatospora bangladeshensis</name>
    <dbReference type="NCBI Taxonomy" id="310355"/>
    <lineage>
        <taxon>Bacteria</taxon>
        <taxon>Bacillati</taxon>
        <taxon>Actinomycetota</taxon>
        <taxon>Actinomycetes</taxon>
        <taxon>Micromonosporales</taxon>
        <taxon>Micromonosporaceae</taxon>
        <taxon>Catellatospora</taxon>
    </lineage>
</organism>
<feature type="region of interest" description="Disordered" evidence="1">
    <location>
        <begin position="200"/>
        <end position="238"/>
    </location>
</feature>
<evidence type="ECO:0000313" key="4">
    <source>
        <dbReference type="Proteomes" id="UP000601223"/>
    </source>
</evidence>
<dbReference type="RefSeq" id="WP_203744857.1">
    <property type="nucleotide sequence ID" value="NZ_BONF01000011.1"/>
</dbReference>
<feature type="compositionally biased region" description="Low complexity" evidence="1">
    <location>
        <begin position="117"/>
        <end position="144"/>
    </location>
</feature>
<comment type="caution">
    <text evidence="3">The sequence shown here is derived from an EMBL/GenBank/DDBJ whole genome shotgun (WGS) entry which is preliminary data.</text>
</comment>
<sequence length="350" mass="36385">MSEFHTTDAFDPDACEGMLDGARTQVPGHGPVGDLLALAAAPGRPEELAGASTVMTAFRAAYPRHVARTRRRLGRALALKVGAVVAALTVGGVAFAAHSGVLPSPFPATPDRTAPVASRPGGTSASGSSPGASASPPASLLPSPSLSPSPAPNLHGMCRSFLATADKDRPKAIDSPKYAALRAAAAGQDLVTYCTTLLASKGNQPTTRPGNGPSAKATKAHPSAKPNKAKPKQNGERDNAAVIVVISRTHPRWSHTQLRLAIHTVPATCFATHPNPRCRPSVTEGDAEPARDLVRAAGVTKPCRVAHRPIIGVPMPSPPSWEHRADPMPELSPLGVEVQLGQRHIRTSKR</sequence>
<keyword evidence="2" id="KW-1133">Transmembrane helix</keyword>
<protein>
    <submittedName>
        <fullName evidence="3">Uncharacterized protein</fullName>
    </submittedName>
</protein>